<dbReference type="Proteomes" id="UP001162030">
    <property type="component" value="Chromosome"/>
</dbReference>
<sequence length="46" mass="5147">MLAITVLWRWHRASLGIIILSENNRASATNYVVINMARRSCFLGAG</sequence>
<protein>
    <submittedName>
        <fullName evidence="1">Uncharacterized protein</fullName>
    </submittedName>
</protein>
<proteinExistence type="predicted"/>
<evidence type="ECO:0000313" key="2">
    <source>
        <dbReference type="Proteomes" id="UP001162030"/>
    </source>
</evidence>
<evidence type="ECO:0000313" key="1">
    <source>
        <dbReference type="EMBL" id="CAI8926705.1"/>
    </source>
</evidence>
<organism evidence="1 2">
    <name type="scientific">Methylocaldum szegediense</name>
    <dbReference type="NCBI Taxonomy" id="73780"/>
    <lineage>
        <taxon>Bacteria</taxon>
        <taxon>Pseudomonadati</taxon>
        <taxon>Pseudomonadota</taxon>
        <taxon>Gammaproteobacteria</taxon>
        <taxon>Methylococcales</taxon>
        <taxon>Methylococcaceae</taxon>
        <taxon>Methylocaldum</taxon>
    </lineage>
</organism>
<dbReference type="EMBL" id="OX458333">
    <property type="protein sequence ID" value="CAI8926705.1"/>
    <property type="molecule type" value="Genomic_DNA"/>
</dbReference>
<name>A0ABM9I6U5_9GAMM</name>
<keyword evidence="2" id="KW-1185">Reference proteome</keyword>
<gene>
    <name evidence="1" type="ORF">MSZNOR_3951</name>
</gene>
<reference evidence="1 2" key="1">
    <citation type="submission" date="2023-03" db="EMBL/GenBank/DDBJ databases">
        <authorList>
            <person name="Pearce D."/>
        </authorList>
    </citation>
    <scope>NUCLEOTIDE SEQUENCE [LARGE SCALE GENOMIC DNA]</scope>
    <source>
        <strain evidence="1">Msz</strain>
    </source>
</reference>
<accession>A0ABM9I6U5</accession>